<proteinExistence type="predicted"/>
<evidence type="ECO:0000256" key="1">
    <source>
        <dbReference type="SAM" id="Coils"/>
    </source>
</evidence>
<evidence type="ECO:0000256" key="2">
    <source>
        <dbReference type="SAM" id="MobiDB-lite"/>
    </source>
</evidence>
<feature type="region of interest" description="Disordered" evidence="2">
    <location>
        <begin position="1"/>
        <end position="24"/>
    </location>
</feature>
<feature type="compositionally biased region" description="Pro residues" evidence="2">
    <location>
        <begin position="13"/>
        <end position="24"/>
    </location>
</feature>
<dbReference type="GO" id="GO:0007186">
    <property type="term" value="P:G protein-coupled receptor signaling pathway"/>
    <property type="evidence" value="ECO:0007669"/>
    <property type="project" value="InterPro"/>
</dbReference>
<dbReference type="EMBL" id="AUSU01008308">
    <property type="protein sequence ID" value="EPS59517.1"/>
    <property type="molecule type" value="Genomic_DNA"/>
</dbReference>
<reference evidence="4 5" key="1">
    <citation type="journal article" date="2013" name="BMC Genomics">
        <title>The miniature genome of a carnivorous plant Genlisea aurea contains a low number of genes and short non-coding sequences.</title>
        <authorList>
            <person name="Leushkin E.V."/>
            <person name="Sutormin R.A."/>
            <person name="Nabieva E.R."/>
            <person name="Penin A.A."/>
            <person name="Kondrashov A.S."/>
            <person name="Logacheva M.D."/>
        </authorList>
    </citation>
    <scope>NUCLEOTIDE SEQUENCE [LARGE SCALE GENOMIC DNA]</scope>
</reference>
<evidence type="ECO:0000259" key="3">
    <source>
        <dbReference type="SMART" id="SM01224"/>
    </source>
</evidence>
<organism evidence="4 5">
    <name type="scientific">Genlisea aurea</name>
    <dbReference type="NCBI Taxonomy" id="192259"/>
    <lineage>
        <taxon>Eukaryota</taxon>
        <taxon>Viridiplantae</taxon>
        <taxon>Streptophyta</taxon>
        <taxon>Embryophyta</taxon>
        <taxon>Tracheophyta</taxon>
        <taxon>Spermatophyta</taxon>
        <taxon>Magnoliopsida</taxon>
        <taxon>eudicotyledons</taxon>
        <taxon>Gunneridae</taxon>
        <taxon>Pentapetalae</taxon>
        <taxon>asterids</taxon>
        <taxon>lamiids</taxon>
        <taxon>Lamiales</taxon>
        <taxon>Lentibulariaceae</taxon>
        <taxon>Genlisea</taxon>
    </lineage>
</organism>
<dbReference type="OrthoDB" id="1936517at2759"/>
<accession>S8DJ50</accession>
<dbReference type="InterPro" id="IPR055305">
    <property type="entry name" value="GG3-like"/>
</dbReference>
<dbReference type="PANTHER" id="PTHR32378">
    <property type="entry name" value="GUANINE NUCLEOTIDE-BINDING PROTEIN SUBUNIT GAMMA 3"/>
    <property type="match status" value="1"/>
</dbReference>
<dbReference type="PANTHER" id="PTHR32378:SF10">
    <property type="entry name" value="GUANINE NUCLEOTIDE-BINDING PROTEIN SUBUNIT GAMMA 3"/>
    <property type="match status" value="1"/>
</dbReference>
<keyword evidence="5" id="KW-1185">Reference proteome</keyword>
<dbReference type="AlphaFoldDB" id="S8DJ50"/>
<name>S8DJ50_9LAMI</name>
<dbReference type="Pfam" id="PF00631">
    <property type="entry name" value="G-gamma"/>
    <property type="match status" value="1"/>
</dbReference>
<evidence type="ECO:0000313" key="4">
    <source>
        <dbReference type="EMBL" id="EPS59517.1"/>
    </source>
</evidence>
<evidence type="ECO:0000313" key="5">
    <source>
        <dbReference type="Proteomes" id="UP000015453"/>
    </source>
</evidence>
<keyword evidence="1" id="KW-0175">Coiled coil</keyword>
<dbReference type="InterPro" id="IPR015898">
    <property type="entry name" value="G-protein_gamma-like_dom"/>
</dbReference>
<feature type="non-terminal residue" evidence="4">
    <location>
        <position position="191"/>
    </location>
</feature>
<feature type="domain" description="G protein gamma" evidence="3">
    <location>
        <begin position="33"/>
        <end position="90"/>
    </location>
</feature>
<feature type="coiled-coil region" evidence="1">
    <location>
        <begin position="30"/>
        <end position="57"/>
    </location>
</feature>
<gene>
    <name evidence="4" type="ORF">M569_15289</name>
</gene>
<dbReference type="Proteomes" id="UP000015453">
    <property type="component" value="Unassembled WGS sequence"/>
</dbReference>
<sequence length="191" mass="21138">MAGVKDCGSVLSLPPPRPKSPPEYPDLFGKRRELGKVQMLEREIGFLREELKSIEGIEPASRSCKELADFVTGNLDPLLPASCCCSCSCSWKKWICALPRFLFSCICCCRCCRETTTTTAQCCCVGDRTTASGCRLRGLGCGMPRCCGWFSRRRCDVKLPKLRGCCCCWRPRCSSSSCCSSDECCCCYESC</sequence>
<protein>
    <recommendedName>
        <fullName evidence="3">G protein gamma domain-containing protein</fullName>
    </recommendedName>
</protein>
<comment type="caution">
    <text evidence="4">The sequence shown here is derived from an EMBL/GenBank/DDBJ whole genome shotgun (WGS) entry which is preliminary data.</text>
</comment>
<dbReference type="SMART" id="SM01224">
    <property type="entry name" value="G_gamma"/>
    <property type="match status" value="1"/>
</dbReference>